<comment type="subcellular location">
    <subcellularLocation>
        <location evidence="1">Nucleus</location>
    </subcellularLocation>
</comment>
<reference evidence="5" key="1">
    <citation type="submission" date="2021-12" db="EMBL/GenBank/DDBJ databases">
        <authorList>
            <person name="King R."/>
        </authorList>
    </citation>
    <scope>NUCLEOTIDE SEQUENCE</scope>
</reference>
<dbReference type="InterPro" id="IPR033482">
    <property type="entry name" value="EMSY"/>
</dbReference>
<dbReference type="Pfam" id="PF03735">
    <property type="entry name" value="ENT"/>
    <property type="match status" value="1"/>
</dbReference>
<dbReference type="KEGG" id="btab:109029598"/>
<dbReference type="GO" id="GO:0006355">
    <property type="term" value="P:regulation of DNA-templated transcription"/>
    <property type="evidence" value="ECO:0007669"/>
    <property type="project" value="InterPro"/>
</dbReference>
<dbReference type="SMART" id="SM01191">
    <property type="entry name" value="ENT"/>
    <property type="match status" value="1"/>
</dbReference>
<dbReference type="PROSITE" id="PS51138">
    <property type="entry name" value="ENT"/>
    <property type="match status" value="1"/>
</dbReference>
<name>A0A9P0AJ88_BEMTA</name>
<dbReference type="SUPFAM" id="SSF158639">
    <property type="entry name" value="ENT-like"/>
    <property type="match status" value="1"/>
</dbReference>
<evidence type="ECO:0000313" key="6">
    <source>
        <dbReference type="Proteomes" id="UP001152759"/>
    </source>
</evidence>
<proteinExistence type="predicted"/>
<dbReference type="InterPro" id="IPR036142">
    <property type="entry name" value="ENT_dom-like_sf"/>
</dbReference>
<organism evidence="5 6">
    <name type="scientific">Bemisia tabaci</name>
    <name type="common">Sweetpotato whitefly</name>
    <name type="synonym">Aleurodes tabaci</name>
    <dbReference type="NCBI Taxonomy" id="7038"/>
    <lineage>
        <taxon>Eukaryota</taxon>
        <taxon>Metazoa</taxon>
        <taxon>Ecdysozoa</taxon>
        <taxon>Arthropoda</taxon>
        <taxon>Hexapoda</taxon>
        <taxon>Insecta</taxon>
        <taxon>Pterygota</taxon>
        <taxon>Neoptera</taxon>
        <taxon>Paraneoptera</taxon>
        <taxon>Hemiptera</taxon>
        <taxon>Sternorrhyncha</taxon>
        <taxon>Aleyrodoidea</taxon>
        <taxon>Aleyrodidae</taxon>
        <taxon>Aleyrodinae</taxon>
        <taxon>Bemisia</taxon>
    </lineage>
</organism>
<protein>
    <recommendedName>
        <fullName evidence="4">ENT domain-containing protein</fullName>
    </recommendedName>
</protein>
<feature type="compositionally biased region" description="Basic and acidic residues" evidence="3">
    <location>
        <begin position="154"/>
        <end position="176"/>
    </location>
</feature>
<gene>
    <name evidence="5" type="ORF">BEMITA_LOCUS11441</name>
</gene>
<evidence type="ECO:0000256" key="2">
    <source>
        <dbReference type="ARBA" id="ARBA00023242"/>
    </source>
</evidence>
<dbReference type="Proteomes" id="UP001152759">
    <property type="component" value="Chromosome 7"/>
</dbReference>
<feature type="region of interest" description="Disordered" evidence="3">
    <location>
        <begin position="332"/>
        <end position="351"/>
    </location>
</feature>
<feature type="compositionally biased region" description="Basic and acidic residues" evidence="3">
    <location>
        <begin position="134"/>
        <end position="144"/>
    </location>
</feature>
<keyword evidence="6" id="KW-1185">Reference proteome</keyword>
<feature type="domain" description="ENT" evidence="4">
    <location>
        <begin position="13"/>
        <end position="97"/>
    </location>
</feature>
<dbReference type="AlphaFoldDB" id="A0A9P0AJ88"/>
<dbReference type="EMBL" id="OU963868">
    <property type="protein sequence ID" value="CAH0392986.1"/>
    <property type="molecule type" value="Genomic_DNA"/>
</dbReference>
<dbReference type="InterPro" id="IPR005491">
    <property type="entry name" value="ENT_dom"/>
</dbReference>
<feature type="region of interest" description="Disordered" evidence="3">
    <location>
        <begin position="405"/>
        <end position="459"/>
    </location>
</feature>
<feature type="region of interest" description="Disordered" evidence="3">
    <location>
        <begin position="130"/>
        <end position="182"/>
    </location>
</feature>
<dbReference type="GO" id="GO:0005654">
    <property type="term" value="C:nucleoplasm"/>
    <property type="evidence" value="ECO:0007669"/>
    <property type="project" value="TreeGrafter"/>
</dbReference>
<dbReference type="PANTHER" id="PTHR16500:SF3">
    <property type="entry name" value="BRCA2-INTERACTING TRANSCRIPTIONAL REPRESSOR EMSY"/>
    <property type="match status" value="1"/>
</dbReference>
<evidence type="ECO:0000256" key="1">
    <source>
        <dbReference type="ARBA" id="ARBA00004123"/>
    </source>
</evidence>
<evidence type="ECO:0000313" key="5">
    <source>
        <dbReference type="EMBL" id="CAH0392986.1"/>
    </source>
</evidence>
<feature type="compositionally biased region" description="Polar residues" evidence="3">
    <location>
        <begin position="420"/>
        <end position="459"/>
    </location>
</feature>
<feature type="region of interest" description="Disordered" evidence="3">
    <location>
        <begin position="492"/>
        <end position="513"/>
    </location>
</feature>
<sequence length="872" mass="93639">MWPKFVDMTDNECKLMLRKLELEAYGNMVSALRAQGPLTDEKKSLLMDIAAELHIPRERYSAEIRRAVNDEKLSTIAQQIYGPNTEIKWAIEGRREIPIIPRLHAQTAYSFLADKIANITAAENAKLPFPTKANRKEVEPVKPDKPKRRSVKKPKQENEGPSEENSKEKSNDEKSKALPSDILNDGCVKSAVDKNENANAPLQKVFLGETFGNNFPIIKSGTNSPVKKRRVVTKTTVNKPLTTVASKNAKNGKAVATPKTMPSSISKPTQIISAVKQGTSTGHKVVAVGSSIPPSALKVVNKNFNSQFSSNPTFPTSSPVVTGIKVMTPRSSVTTAASRSEPGTGFPRFMRPNLASVRPNVTNNLTGVKHNVVVMQKNPPIKRNVTFTHKDTPDKVLKRKMPNSVPLHLESPHSKVPKLNQDSTPAVSTSSQGSIRMKGANQNSFSNLPSQLSKPPSGYLPSTSISNNVKTYTKSKLILPLDHTKSKCITSSITPAKSPSPAPITSVPKTLPLKPTQSPIIPESKPGPLLKKITKAPAPSTPVMNRILTPSSSSVPVASSTKIIITDNEGKVLGTVPSSSITSPQSQLNLLFASSAPSTGVLSKSTTVSSNSAGSNDSSTKVKSVVIPSSKSTTCYVSLAGLMSSPVPENQSLDVDLSEIGGTSSDVCDTQNIGSKSQFNFTVEQEPIVVNVPSTSDTSCSSSFIPSYCLSTSTEVNEEATDLNETDAEGVGILDPVTGVYSFPFDENESNQDSTVSVNSLPSSLDLTDQLDCNSSTHMLAVSPGSESANDSSLSHMVEETVISECKLDQSALDENCENETVNECDISNISVTEVTLEETLECFEADDTQGMYSEEIVEKDSQSIDSVFENL</sequence>
<keyword evidence="2" id="KW-0539">Nucleus</keyword>
<evidence type="ECO:0000256" key="3">
    <source>
        <dbReference type="SAM" id="MobiDB-lite"/>
    </source>
</evidence>
<accession>A0A9P0AJ88</accession>
<evidence type="ECO:0000259" key="4">
    <source>
        <dbReference type="PROSITE" id="PS51138"/>
    </source>
</evidence>
<dbReference type="PANTHER" id="PTHR16500">
    <property type="entry name" value="BRCA2-INTERACTING TRANSCRIPTIONAL REPRESSOR EMSY"/>
    <property type="match status" value="1"/>
</dbReference>
<dbReference type="Gene3D" id="1.10.1240.40">
    <property type="entry name" value="ENT domain"/>
    <property type="match status" value="1"/>
</dbReference>